<dbReference type="EMBL" id="WNKU01000067">
    <property type="protein sequence ID" value="MTV51055.1"/>
    <property type="molecule type" value="Genomic_DNA"/>
</dbReference>
<feature type="domain" description="DUF4347" evidence="1">
    <location>
        <begin position="65"/>
        <end position="216"/>
    </location>
</feature>
<evidence type="ECO:0000259" key="1">
    <source>
        <dbReference type="Pfam" id="PF14252"/>
    </source>
</evidence>
<dbReference type="InterPro" id="IPR025592">
    <property type="entry name" value="DUF4347"/>
</dbReference>
<reference evidence="2 3" key="1">
    <citation type="submission" date="2019-11" db="EMBL/GenBank/DDBJ databases">
        <title>Whole-genome sequence of a the green, strictly anaerobic photosynthetic bacterium Heliobacillus mobilis DSM 6151.</title>
        <authorList>
            <person name="Kyndt J.A."/>
            <person name="Meyer T.E."/>
        </authorList>
    </citation>
    <scope>NUCLEOTIDE SEQUENCE [LARGE SCALE GENOMIC DNA]</scope>
    <source>
        <strain evidence="2 3">DSM 6151</strain>
    </source>
</reference>
<dbReference type="Proteomes" id="UP000430670">
    <property type="component" value="Unassembled WGS sequence"/>
</dbReference>
<comment type="caution">
    <text evidence="2">The sequence shown here is derived from an EMBL/GenBank/DDBJ whole genome shotgun (WGS) entry which is preliminary data.</text>
</comment>
<evidence type="ECO:0000313" key="3">
    <source>
        <dbReference type="Proteomes" id="UP000430670"/>
    </source>
</evidence>
<dbReference type="OrthoDB" id="1939004at2"/>
<dbReference type="AlphaFoldDB" id="A0A6I3SQS9"/>
<gene>
    <name evidence="2" type="ORF">GJ688_19340</name>
</gene>
<sequence length="723" mass="76172">MKNMIINKNMTRRNRMRLYVKGLSRVRKDCNVSLKLIFSLLSILLLFNAWIVTLNAEAVTESREIAFIDGGINPTLAFVQSIPQGVEAVVLDNQRDGIEQIAEVLKTRQDIKAIHIFSHGAPGKISLGKGVLSTETMEKYRESLRAISDSLGENSDILIYGCNVAEGTRGSKFIGQLAITTGANVAASTDATGDEALQGNWTLEASTGPIRSKTIAAKYDGLLQTDVLGGVPSKGNLRVTVIDGNVQVERHDGIDFAGQYNDFGTIAGSGAAIDINGSISSLGYYYSNDSDAGMGSLPKIDASTQSKLDNTITTTWNVGSIQIVQKVTLVKNTSQYVKLKWIIYNGGGSAVSNIHFMRGVDSFLSGDDRGEAFWDPITKMIGVKKVTPEGQQRMGMLGISPTPSSYRSGYYYDVTQDVCNGGTLSKTIQPGADVDNGYAMEWTKSTLNAGETWTISANDSFVNAAVIASGDLKASSGEPVTLQFDVQNLSPSAQDASYTVEAPAGWMAVLERSADTGADCIASAGMKTLNVTVTPAVGAQVGDYEIILNITNNSFDTQSVGIVNISGAAPDTTPPTWAVGYPQTGTCTQNGANVLVQTNETGKAYYVVVPDGATAPTAAEVKAGQAAGGASPGAGMSGFVNLTSTSSPATISITGLATATNYDVWLVAEDSVGNLNTSAVKVNIQTTSTTGIDRTNLIGNFYSSVPGEGITGGVTLSDDQQWH</sequence>
<protein>
    <submittedName>
        <fullName evidence="2">DUF4347 domain-containing protein</fullName>
    </submittedName>
</protein>
<feature type="non-terminal residue" evidence="2">
    <location>
        <position position="723"/>
    </location>
</feature>
<accession>A0A6I3SQS9</accession>
<dbReference type="Pfam" id="PF14252">
    <property type="entry name" value="DUF4347"/>
    <property type="match status" value="1"/>
</dbReference>
<keyword evidence="3" id="KW-1185">Reference proteome</keyword>
<evidence type="ECO:0000313" key="2">
    <source>
        <dbReference type="EMBL" id="MTV51055.1"/>
    </source>
</evidence>
<name>A0A6I3SQS9_HELMO</name>
<organism evidence="2 3">
    <name type="scientific">Heliobacterium mobile</name>
    <name type="common">Heliobacillus mobilis</name>
    <dbReference type="NCBI Taxonomy" id="28064"/>
    <lineage>
        <taxon>Bacteria</taxon>
        <taxon>Bacillati</taxon>
        <taxon>Bacillota</taxon>
        <taxon>Clostridia</taxon>
        <taxon>Eubacteriales</taxon>
        <taxon>Heliobacteriaceae</taxon>
        <taxon>Heliobacterium</taxon>
    </lineage>
</organism>
<proteinExistence type="predicted"/>